<dbReference type="InterPro" id="IPR018062">
    <property type="entry name" value="HTH_AraC-typ_CS"/>
</dbReference>
<dbReference type="InterPro" id="IPR050204">
    <property type="entry name" value="AraC_XylS_family_regulators"/>
</dbReference>
<dbReference type="InterPro" id="IPR018060">
    <property type="entry name" value="HTH_AraC"/>
</dbReference>
<protein>
    <submittedName>
        <fullName evidence="5">Helix-turn-helix domain-containing protein</fullName>
    </submittedName>
</protein>
<dbReference type="EMBL" id="CP076642">
    <property type="protein sequence ID" value="QXO16518.1"/>
    <property type="molecule type" value="Genomic_DNA"/>
</dbReference>
<keyword evidence="1" id="KW-0805">Transcription regulation</keyword>
<reference evidence="5" key="1">
    <citation type="submission" date="2021-06" db="EMBL/GenBank/DDBJ databases">
        <title>Vibrio nov. sp., novel gut bacterium isolated from Yellow Sea oyster.</title>
        <authorList>
            <person name="Muhammad N."/>
            <person name="Nguyen T.H."/>
            <person name="Lee Y.-J."/>
            <person name="Ko J."/>
            <person name="Kim S.-G."/>
        </authorList>
    </citation>
    <scope>NUCLEOTIDE SEQUENCE</scope>
    <source>
        <strain evidence="5">OG9-811</strain>
    </source>
</reference>
<dbReference type="Gene3D" id="1.10.10.60">
    <property type="entry name" value="Homeodomain-like"/>
    <property type="match status" value="1"/>
</dbReference>
<evidence type="ECO:0000256" key="2">
    <source>
        <dbReference type="ARBA" id="ARBA00023125"/>
    </source>
</evidence>
<evidence type="ECO:0000313" key="5">
    <source>
        <dbReference type="EMBL" id="QXO16518.1"/>
    </source>
</evidence>
<evidence type="ECO:0000256" key="1">
    <source>
        <dbReference type="ARBA" id="ARBA00023015"/>
    </source>
</evidence>
<dbReference type="GO" id="GO:0043565">
    <property type="term" value="F:sequence-specific DNA binding"/>
    <property type="evidence" value="ECO:0007669"/>
    <property type="project" value="InterPro"/>
</dbReference>
<gene>
    <name evidence="5" type="ORF">KNV97_02080</name>
</gene>
<feature type="domain" description="HTH araC/xylS-type" evidence="4">
    <location>
        <begin position="155"/>
        <end position="259"/>
    </location>
</feature>
<keyword evidence="2" id="KW-0238">DNA-binding</keyword>
<evidence type="ECO:0000259" key="4">
    <source>
        <dbReference type="PROSITE" id="PS01124"/>
    </source>
</evidence>
<proteinExistence type="predicted"/>
<evidence type="ECO:0000313" key="6">
    <source>
        <dbReference type="Proteomes" id="UP000694232"/>
    </source>
</evidence>
<dbReference type="GO" id="GO:0003700">
    <property type="term" value="F:DNA-binding transcription factor activity"/>
    <property type="evidence" value="ECO:0007669"/>
    <property type="project" value="InterPro"/>
</dbReference>
<organism evidence="5 6">
    <name type="scientific">Vibrio ostreae</name>
    <dbReference type="NCBI Taxonomy" id="2841925"/>
    <lineage>
        <taxon>Bacteria</taxon>
        <taxon>Pseudomonadati</taxon>
        <taxon>Pseudomonadota</taxon>
        <taxon>Gammaproteobacteria</taxon>
        <taxon>Vibrionales</taxon>
        <taxon>Vibrionaceae</taxon>
        <taxon>Vibrio</taxon>
    </lineage>
</organism>
<dbReference type="SMART" id="SM00342">
    <property type="entry name" value="HTH_ARAC"/>
    <property type="match status" value="1"/>
</dbReference>
<dbReference type="Pfam" id="PF12833">
    <property type="entry name" value="HTH_18"/>
    <property type="match status" value="1"/>
</dbReference>
<dbReference type="AlphaFoldDB" id="A0A975YMB5"/>
<dbReference type="Proteomes" id="UP000694232">
    <property type="component" value="Chromosome 2"/>
</dbReference>
<name>A0A975YMB5_9VIBR</name>
<dbReference type="PROSITE" id="PS00041">
    <property type="entry name" value="HTH_ARAC_FAMILY_1"/>
    <property type="match status" value="1"/>
</dbReference>
<dbReference type="PROSITE" id="PS01124">
    <property type="entry name" value="HTH_ARAC_FAMILY_2"/>
    <property type="match status" value="1"/>
</dbReference>
<sequence>MDAQRPKVNGLQAAPHQLMIRPAQQHFDLATPDNFHIFGVVIDRDLLLENIQCDDKQQWESISLLKNLNPQHGCWSLVELIRQVLDTESVLGKRLLHFSSGQSPSGQSRSGQLSQGQSSHSQAALQQVLVSAVIDRLGQFAVSEHNESRSYATRRQALLRLYRHLDNNGDYPMSVAEMASIACVSQRTLQYCFEQELGVSPIAFLRECRLNAVRRALIVTDQEKTISELALQYGFYHLGTFNQYYKLLFGETPSQTRDRADRYERAALVKSFTPQR</sequence>
<dbReference type="SUPFAM" id="SSF46689">
    <property type="entry name" value="Homeodomain-like"/>
    <property type="match status" value="2"/>
</dbReference>
<dbReference type="InterPro" id="IPR009057">
    <property type="entry name" value="Homeodomain-like_sf"/>
</dbReference>
<dbReference type="PANTHER" id="PTHR46796">
    <property type="entry name" value="HTH-TYPE TRANSCRIPTIONAL ACTIVATOR RHAS-RELATED"/>
    <property type="match status" value="1"/>
</dbReference>
<keyword evidence="6" id="KW-1185">Reference proteome</keyword>
<keyword evidence="3" id="KW-0804">Transcription</keyword>
<dbReference type="PANTHER" id="PTHR46796:SF12">
    <property type="entry name" value="HTH-TYPE DNA-BINDING TRANSCRIPTIONAL ACTIVATOR EUTR"/>
    <property type="match status" value="1"/>
</dbReference>
<evidence type="ECO:0000256" key="3">
    <source>
        <dbReference type="ARBA" id="ARBA00023163"/>
    </source>
</evidence>
<accession>A0A975YMB5</accession>
<dbReference type="KEGG" id="vos:KNV97_02080"/>